<dbReference type="KEGG" id="psuu:Psuf_060880"/>
<dbReference type="EMBL" id="AP022871">
    <property type="protein sequence ID" value="BCB88775.1"/>
    <property type="molecule type" value="Genomic_DNA"/>
</dbReference>
<name>A0A6F8YRF8_9ACTN</name>
<reference evidence="2 3" key="1">
    <citation type="submission" date="2020-03" db="EMBL/GenBank/DDBJ databases">
        <title>Whole genome shotgun sequence of Phytohabitans suffuscus NBRC 105367.</title>
        <authorList>
            <person name="Komaki H."/>
            <person name="Tamura T."/>
        </authorList>
    </citation>
    <scope>NUCLEOTIDE SEQUENCE [LARGE SCALE GENOMIC DNA]</scope>
    <source>
        <strain evidence="2 3">NBRC 105367</strain>
    </source>
</reference>
<evidence type="ECO:0000313" key="3">
    <source>
        <dbReference type="Proteomes" id="UP000503011"/>
    </source>
</evidence>
<dbReference type="Proteomes" id="UP000503011">
    <property type="component" value="Chromosome"/>
</dbReference>
<organism evidence="2 3">
    <name type="scientific">Phytohabitans suffuscus</name>
    <dbReference type="NCBI Taxonomy" id="624315"/>
    <lineage>
        <taxon>Bacteria</taxon>
        <taxon>Bacillati</taxon>
        <taxon>Actinomycetota</taxon>
        <taxon>Actinomycetes</taxon>
        <taxon>Micromonosporales</taxon>
        <taxon>Micromonosporaceae</taxon>
    </lineage>
</organism>
<protein>
    <submittedName>
        <fullName evidence="2">Uncharacterized protein</fullName>
    </submittedName>
</protein>
<dbReference type="AlphaFoldDB" id="A0A6F8YRF8"/>
<evidence type="ECO:0000313" key="2">
    <source>
        <dbReference type="EMBL" id="BCB88775.1"/>
    </source>
</evidence>
<feature type="region of interest" description="Disordered" evidence="1">
    <location>
        <begin position="1"/>
        <end position="36"/>
    </location>
</feature>
<keyword evidence="3" id="KW-1185">Reference proteome</keyword>
<feature type="compositionally biased region" description="Polar residues" evidence="1">
    <location>
        <begin position="1"/>
        <end position="16"/>
    </location>
</feature>
<reference evidence="2 3" key="2">
    <citation type="submission" date="2020-03" db="EMBL/GenBank/DDBJ databases">
        <authorList>
            <person name="Ichikawa N."/>
            <person name="Kimura A."/>
            <person name="Kitahashi Y."/>
            <person name="Uohara A."/>
        </authorList>
    </citation>
    <scope>NUCLEOTIDE SEQUENCE [LARGE SCALE GENOMIC DNA]</scope>
    <source>
        <strain evidence="2 3">NBRC 105367</strain>
    </source>
</reference>
<sequence>MGPYHTDSQSRPSTNPVAALDEHVTEDTGDSWLAPRHRRPMWTARRRYGGARPLGQRSS</sequence>
<evidence type="ECO:0000256" key="1">
    <source>
        <dbReference type="SAM" id="MobiDB-lite"/>
    </source>
</evidence>
<accession>A0A6F8YRF8</accession>
<gene>
    <name evidence="2" type="ORF">Psuf_060880</name>
</gene>
<proteinExistence type="predicted"/>